<dbReference type="CDD" id="cd00332">
    <property type="entry name" value="PAL-HAL"/>
    <property type="match status" value="1"/>
</dbReference>
<reference evidence="4 5" key="1">
    <citation type="submission" date="2015-12" db="EMBL/GenBank/DDBJ databases">
        <title>Draft genome sequence of Moniliophthora roreri, the causal agent of frosty pod rot of cacao.</title>
        <authorList>
            <person name="Aime M.C."/>
            <person name="Diaz-Valderrama J.R."/>
            <person name="Kijpornyongpan T."/>
            <person name="Phillips-Mora W."/>
        </authorList>
    </citation>
    <scope>NUCLEOTIDE SEQUENCE [LARGE SCALE GENOMIC DNA]</scope>
    <source>
        <strain evidence="4 5">MCA 2952</strain>
    </source>
</reference>
<evidence type="ECO:0008006" key="6">
    <source>
        <dbReference type="Google" id="ProtNLM"/>
    </source>
</evidence>
<gene>
    <name evidence="4" type="ORF">WG66_18800</name>
</gene>
<dbReference type="InterPro" id="IPR024083">
    <property type="entry name" value="Fumarase/histidase_N"/>
</dbReference>
<accession>A0A0W0EX71</accession>
<dbReference type="NCBIfam" id="TIGR01226">
    <property type="entry name" value="phe_am_lyase"/>
    <property type="match status" value="1"/>
</dbReference>
<dbReference type="Pfam" id="PF00221">
    <property type="entry name" value="Lyase_aromatic"/>
    <property type="match status" value="1"/>
</dbReference>
<evidence type="ECO:0000313" key="4">
    <source>
        <dbReference type="EMBL" id="KTB28597.1"/>
    </source>
</evidence>
<organism evidence="4 5">
    <name type="scientific">Moniliophthora roreri</name>
    <name type="common">Frosty pod rot fungus</name>
    <name type="synonym">Monilia roreri</name>
    <dbReference type="NCBI Taxonomy" id="221103"/>
    <lineage>
        <taxon>Eukaryota</taxon>
        <taxon>Fungi</taxon>
        <taxon>Dikarya</taxon>
        <taxon>Basidiomycota</taxon>
        <taxon>Agaricomycotina</taxon>
        <taxon>Agaricomycetes</taxon>
        <taxon>Agaricomycetidae</taxon>
        <taxon>Agaricales</taxon>
        <taxon>Marasmiineae</taxon>
        <taxon>Marasmiaceae</taxon>
        <taxon>Moniliophthora</taxon>
    </lineage>
</organism>
<dbReference type="AlphaFoldDB" id="A0A0W0EX71"/>
<proteinExistence type="inferred from homology"/>
<comment type="similarity">
    <text evidence="1 2">Belongs to the PAL/histidase family.</text>
</comment>
<dbReference type="Gene3D" id="1.10.274.20">
    <property type="entry name" value="Phenylalanine ammonia-lyase 1, domain 3"/>
    <property type="match status" value="1"/>
</dbReference>
<dbReference type="Gene3D" id="1.20.200.10">
    <property type="entry name" value="Fumarase/aspartase (Central domain)"/>
    <property type="match status" value="1"/>
</dbReference>
<dbReference type="PANTHER" id="PTHR10362">
    <property type="entry name" value="HISTIDINE AMMONIA-LYASE"/>
    <property type="match status" value="1"/>
</dbReference>
<dbReference type="InterPro" id="IPR008948">
    <property type="entry name" value="L-Aspartase-like"/>
</dbReference>
<protein>
    <recommendedName>
        <fullName evidence="6">Phenylalanine ammonia-lyase</fullName>
    </recommendedName>
</protein>
<feature type="region of interest" description="Disordered" evidence="3">
    <location>
        <begin position="1"/>
        <end position="50"/>
    </location>
</feature>
<feature type="compositionally biased region" description="Low complexity" evidence="3">
    <location>
        <begin position="127"/>
        <end position="153"/>
    </location>
</feature>
<feature type="compositionally biased region" description="Polar residues" evidence="3">
    <location>
        <begin position="160"/>
        <end position="170"/>
    </location>
</feature>
<dbReference type="InterPro" id="IPR001106">
    <property type="entry name" value="Aromatic_Lyase"/>
</dbReference>
<dbReference type="GO" id="GO:0016841">
    <property type="term" value="F:ammonia-lyase activity"/>
    <property type="evidence" value="ECO:0007669"/>
    <property type="project" value="InterPro"/>
</dbReference>
<dbReference type="InterPro" id="IPR022313">
    <property type="entry name" value="Phe/His_NH3-lyase_AS"/>
</dbReference>
<evidence type="ECO:0000313" key="5">
    <source>
        <dbReference type="Proteomes" id="UP000054988"/>
    </source>
</evidence>
<dbReference type="GO" id="GO:0005737">
    <property type="term" value="C:cytoplasm"/>
    <property type="evidence" value="ECO:0007669"/>
    <property type="project" value="InterPro"/>
</dbReference>
<name>A0A0W0EX71_MONRR</name>
<dbReference type="GO" id="GO:0006559">
    <property type="term" value="P:L-phenylalanine catabolic process"/>
    <property type="evidence" value="ECO:0007669"/>
    <property type="project" value="InterPro"/>
</dbReference>
<feature type="region of interest" description="Disordered" evidence="3">
    <location>
        <begin position="313"/>
        <end position="429"/>
    </location>
</feature>
<feature type="region of interest" description="Disordered" evidence="3">
    <location>
        <begin position="92"/>
        <end position="201"/>
    </location>
</feature>
<dbReference type="PROSITE" id="PS00488">
    <property type="entry name" value="PAL_HISTIDASE"/>
    <property type="match status" value="1"/>
</dbReference>
<dbReference type="SUPFAM" id="SSF48557">
    <property type="entry name" value="L-aspartase-like"/>
    <property type="match status" value="1"/>
</dbReference>
<feature type="compositionally biased region" description="Basic and acidic residues" evidence="3">
    <location>
        <begin position="1"/>
        <end position="11"/>
    </location>
</feature>
<dbReference type="Proteomes" id="UP000054988">
    <property type="component" value="Unassembled WGS sequence"/>
</dbReference>
<sequence>MFLVDRHHRDNMGGPQSSDDDEKYQSYWPEGEKDYKNLPKPTHPPSASYENRYLYTTRNGVTTREIVPADQHLLRPPLPILVRDPQTETYGRSRKEFFLDDLPDVPSQEDMEGDESDFHTYFPRGQRYSSRSRSPSPYSSTSSSRSFSPKTFSLHPATFPNHSSRSSSPHQAEAGPSSAQAPVPVPSEFDSAMSVSREGSPPCSFANANYSNYNHFGISRSSFPHHYRDSQLYSPHSPLPDNSPYSNDSGGFIPSDLSLLTHATHHLSPWYISAKAKGKQRESFLDTGYETGYESNVSGVPASEMADLRLDGRSDVMDDRPSPGTPPSGGYAPSGMASSMSVFPANPRRQRPKATRPQTSSARNPRTRERSATSTSAENDDDDEGSPLSRRVGKRPPKRPAVETDDDWEPGEALPSKASHCAARARRSSSVVHTLFDGAGVVRVKANNSHPSASTSSQTTLLSKFIASQKDLENYRAGKPVKVDGETLSIAAVTAAARYHASVQLDQSAVVRERIDKSRKYLSDKVDNGISIYGVSTGFGGSADTRTDSPLVLGHALLQMQHAGVLPSSTKPLEALPLLDPIGSTVMPEAWVRAAILIRMNSLIRGHSGVRYELIERMNQLLYHNITPFIPLRGSISASGDLSPLSYIAGTLCGNPSIRVFDGPASFGARQIVSSRDALTQKNIEPLALASKEHLGILNGTAFSAAVASLALNDAVHLTLLTQVCTAMGVEALKGNRASFDPFIHNVARPHPGQVECAKIIWDLLEGSKLATLHEEEVTIEEDEGTLRQDRYSLRTAPQFIGPQIEDLLASLATITQECNSTTDNPLIDGETGKVHHGGNFQAMAVTNAMEKTRLSLHHLGKILFAQCAELMDNSMNRGLPPNLAATDPSLNYFGKGIDIATAAYVGELGYLAAPVSTHIQSAEMHNQAVNSLALISGRATINSLEVLSILIASYLYALCQAMDLRALEAEFKDGARLIICEELSAVYSDILSCVELGSVTEATTKVILASWDTTSTFDATERMQKMGSSSSTTLLDFFTREKADDVLVGKALAAIPKFRQAFAIRATSLLDELRRAYLTGERGPDPASSILNRTRPVYEFVRKTLGIKMSGAENYMRFPNGHGLDAQTSGQDISLIHEAIRDGRIQNVIVNMFP</sequence>
<evidence type="ECO:0000256" key="1">
    <source>
        <dbReference type="ARBA" id="ARBA00007238"/>
    </source>
</evidence>
<evidence type="ECO:0000256" key="3">
    <source>
        <dbReference type="SAM" id="MobiDB-lite"/>
    </source>
</evidence>
<dbReference type="Gene3D" id="1.10.275.10">
    <property type="entry name" value="Fumarase/aspartase (N-terminal domain)"/>
    <property type="match status" value="1"/>
</dbReference>
<dbReference type="eggNOG" id="KOG0222">
    <property type="taxonomic scope" value="Eukaryota"/>
</dbReference>
<comment type="caution">
    <text evidence="4">The sequence shown here is derived from an EMBL/GenBank/DDBJ whole genome shotgun (WGS) entry which is preliminary data.</text>
</comment>
<evidence type="ECO:0000256" key="2">
    <source>
        <dbReference type="RuleBase" id="RU003954"/>
    </source>
</evidence>
<dbReference type="EMBL" id="LATX01002469">
    <property type="protein sequence ID" value="KTB28597.1"/>
    <property type="molecule type" value="Genomic_DNA"/>
</dbReference>
<dbReference type="InterPro" id="IPR023144">
    <property type="entry name" value="Phe_NH3-lyase_shielding_dom_sf"/>
</dbReference>
<keyword evidence="2" id="KW-0456">Lyase</keyword>
<dbReference type="InterPro" id="IPR005922">
    <property type="entry name" value="Phe_NH3-lyase"/>
</dbReference>
<feature type="compositionally biased region" description="Acidic residues" evidence="3">
    <location>
        <begin position="99"/>
        <end position="115"/>
    </location>
</feature>